<dbReference type="PANTHER" id="PTHR46591:SF1">
    <property type="entry name" value="ZINC FINGER FYVE DOMAIN-CONTAINING PROTEIN 26"/>
    <property type="match status" value="1"/>
</dbReference>
<dbReference type="GO" id="GO:0000724">
    <property type="term" value="P:double-strand break repair via homologous recombination"/>
    <property type="evidence" value="ECO:0007669"/>
    <property type="project" value="InterPro"/>
</dbReference>
<dbReference type="PhylomeDB" id="B3RLN5"/>
<dbReference type="Pfam" id="PF25569">
    <property type="entry name" value="TPR_ZFYVE26"/>
    <property type="match status" value="1"/>
</dbReference>
<dbReference type="STRING" id="10228.B3RLN5"/>
<dbReference type="Gene3D" id="3.30.40.10">
    <property type="entry name" value="Zinc/RING finger domain, C3HC4 (zinc finger)"/>
    <property type="match status" value="1"/>
</dbReference>
<keyword evidence="3 5" id="KW-0863">Zinc-finger</keyword>
<dbReference type="InParanoid" id="B3RLN5"/>
<keyword evidence="9" id="KW-1185">Reference proteome</keyword>
<proteinExistence type="predicted"/>
<dbReference type="SUPFAM" id="SSF57903">
    <property type="entry name" value="FYVE/PHD zinc finger"/>
    <property type="match status" value="1"/>
</dbReference>
<accession>B3RLN5</accession>
<dbReference type="OrthoDB" id="1936617at2759"/>
<dbReference type="InterPro" id="IPR006869">
    <property type="entry name" value="DUF547"/>
</dbReference>
<dbReference type="RefSeq" id="XP_002108018.1">
    <property type="nucleotide sequence ID" value="XM_002107982.1"/>
</dbReference>
<dbReference type="GO" id="GO:0008270">
    <property type="term" value="F:zinc ion binding"/>
    <property type="evidence" value="ECO:0007669"/>
    <property type="project" value="UniProtKB-KW"/>
</dbReference>
<feature type="region of interest" description="Disordered" evidence="6">
    <location>
        <begin position="747"/>
        <end position="804"/>
    </location>
</feature>
<dbReference type="Proteomes" id="UP000009022">
    <property type="component" value="Unassembled WGS sequence"/>
</dbReference>
<dbReference type="GO" id="GO:0032266">
    <property type="term" value="F:phosphatidylinositol-3-phosphate binding"/>
    <property type="evidence" value="ECO:0000318"/>
    <property type="project" value="GO_Central"/>
</dbReference>
<dbReference type="GO" id="GO:0005813">
    <property type="term" value="C:centrosome"/>
    <property type="evidence" value="ECO:0000318"/>
    <property type="project" value="GO_Central"/>
</dbReference>
<evidence type="ECO:0000259" key="7">
    <source>
        <dbReference type="PROSITE" id="PS50178"/>
    </source>
</evidence>
<dbReference type="CDD" id="cd15724">
    <property type="entry name" value="FYVE_ZFY26"/>
    <property type="match status" value="1"/>
</dbReference>
<dbReference type="InterPro" id="IPR011011">
    <property type="entry name" value="Znf_FYVE_PHD"/>
</dbReference>
<dbReference type="InterPro" id="IPR013083">
    <property type="entry name" value="Znf_RING/FYVE/PHD"/>
</dbReference>
<gene>
    <name evidence="8" type="ORF">TRIADDRAFT_52065</name>
</gene>
<dbReference type="GeneID" id="6749233"/>
<feature type="compositionally biased region" description="Basic residues" evidence="6">
    <location>
        <begin position="787"/>
        <end position="800"/>
    </location>
</feature>
<feature type="compositionally biased region" description="Polar residues" evidence="6">
    <location>
        <begin position="776"/>
        <end position="785"/>
    </location>
</feature>
<dbReference type="KEGG" id="tad:TRIADDRAFT_52065"/>
<evidence type="ECO:0000256" key="4">
    <source>
        <dbReference type="ARBA" id="ARBA00022833"/>
    </source>
</evidence>
<dbReference type="CTD" id="6749233"/>
<dbReference type="HOGENOM" id="CLU_228199_0_0_1"/>
<dbReference type="Pfam" id="PF01363">
    <property type="entry name" value="FYVE"/>
    <property type="match status" value="1"/>
</dbReference>
<evidence type="ECO:0000256" key="2">
    <source>
        <dbReference type="ARBA" id="ARBA00022723"/>
    </source>
</evidence>
<sequence>MAKLYATASRIKANFTLVDQWIFFNSVGMMNNIDLQCPSWMFYQEFGDFFKEEITKVTSSDKFDVIKQLHDYYQANERDTLDPASMDFLRNLLVSDHTFLAHHAIQHLINITTNDEPLWWLYIDCIQDIIRSIKKAGRSIDIDQNYSHKLYTLLSLLRPPSSIVSQLPLDEILTELMKMTTIRLSTDSKPVLDIKQLYASMVDDYKYMSPILQSKENKEYFKEDYSNILISDERLFAPFDCLLPEDRKTLWKAFFFMCLSSKHHIFEKVLECGCAFVRKGNFNQLRQIFNNSEFKPLKLLMILIGWDICIDFSEKQNLLDALWTEADITELCQPLLTVACKKLVYNVKFVRWCMDNTKPASQLATMLDGYHHRAAELLRSLDTHSALYTLHQFTDLTQIDEESVVKILSENSKNLQAKSDDNTVNSDIVTYQCYLALRNIMQAIRNQMRFEDNNVDTPLKNQEHQETNANNYDHRVTKYLIKSKDVIAQIHPLSFRLEVLENIFALLFLTHEDVRSKKQQKYEDSDALPADDVTVDDENYNRNLCSSMDSLESAPETTPIKLRFRRSTDASDRVLASTPSKTSTDTRGSHVKRINFFAQEALQEEICRESPKSSDSSNSIISKEENNNRSGFICNKNIAANLLTLVKDCLFEIEMDITHFATTSTNKNEQKTVSAKETDNVNFKQRISRLKTFVNEAKWRLQLVSSNLDLPTKGSSLKSDDWLSDDDIDNFYYDYSSDNEDIEVLEEVKPDNSKEVTPEGDSASSQRYDESDNVVVGSSTGQSATSKPKKKLINKKRKRSSNSGSGLAFMRCFNRQSETSIINRMLSPPDVLIFSCLRQNSYDRALNVIGLLKLEDSDIGALAQYALMYKKCVVALDNTKISSSTASSIGTITKDSNDSLSSFRAIAAAAASNVQEQSVSGVIDPIIASPKLIKSMNALGIDFEELRTSSAFSRVAKNQVDSSQNTLAPCFSQGPLLGPVLFMEGISTLLEYLLEVYNTEDSYRHFLSSLGPLNTNQYKKADINAEEQQTAFNTLLTLVHPVTDDDSINHKESKNDTMGGDSLDSNGQSNESNLAKIIDKAMLKLCDTVSEFVRTNESLFDKELETEILYLNTLFDHISLFGNLYRKYIKPHQIDDSDSSKLPHPFIVLNEGPTSILGNLMFELHVSPYQLQQVASQLKLDLVRVIVQGCCPKVPNIPDLVMSEYTLPKLTTLNECEDAKRHNQPRHPLDVSYDLVAQLISVFACVTDGGKTMDVNDLLKSGQTKEFQQLLQSAQELSYIDLDLLESDVERICFFTNVLNVMIAHATIINCQNDINNKTIGVNKSATKLLSDSLILSHQQFVSCQLGFLQHISYRIGQMGKLSALDLYFRILRHGLSTPKRYLPVLDDIYYSHSDDNMWLRYAPSPEPRLMFLVNFGHASSPPLQFLKPNDLESQLSSATMEYLTNNVTINVEENEVVIPELLEWYKQDFSSLHVGSIEELDNRQLPLTRVASDSDIAYLYSIKSFLTEKAADRLELVLRECELQQKVRSQTNFKANSGHAQARDGRSNLDEITGTAFRNKSSLKNTPLKLVVQPYSWVIGYQINPQYFNLAATHSPTKRRSSSKSFPLTVDEKHSNETAYSKFGFTTETLKYLGEHSELICTLSSLVNQTQRIAMEEQQRSYVDVEKLYDFLVKCSSPGRDQLYESMLQLADKIVKFPVLQRFLTQRLSSFVTCTENSVAVPCLLAAENSSVVMQAHIVAINECIKERNYLQAIDIYRSYPRLMTNLLSIRFYDSLLNIIATGVLKSDKVTQKSSIDMDIWKGSDQSFASRSFQFLTKMSDIHLSCNIILQNLNNWSLDVCLDLLWWGNYHLSYESTDLATNIKQKYEEMKIYKQLINRFSNNETELHQIGIDFKRWENWQNVAKDLQEYSEDILLCLCRYGEVVLAKSLLKLLGMYPSSIQKALAECELLSCVEAESDVTKAYLILENIKDRGIRFHVCDKILNQIDDLAIKAFFTKYIIKNLRDEISKEQVVSSLPDFAQAGVAHLVPKPKLLLEQLLMNRKYNVKIILQLKWASLVFESYRSIISSNEVWIEDKTKDMNSMEGLVLEFASKALQFSIPQLGRSEANLGLNPDRLRRNSEIAESTSADIIPSLPEAIRGASYSKPLASKTIDQDLPENPPPKSQWVPDAAVVSCAVCSEYFSMFNRRHHCRRCGRVVCDDCSRRRCIVSIYGTQPVRTCDQCYNRFYAKKSRKEEDNRSNGERQERKLTNNFGTNNLTVTDMKFNLTMDDDRNEIVREDFYYDQSPSTALCIAILDILTDYQKCGKHLLQLVDDLSKYLIVATPNYLYEEIDRSVVISYLSLLSLLELLVNSCYYNLPSMKQLSKSGSIRRLRDQLLEDERYSLALEVSTKYGLDTQGVCFVWAKFCLKSGDFESAREKFSRCFKSRQSFKQSGPASDIKQSQLNQSQMLKDIIDILESSPLVSYGLQSDIETNMDMRRFSECKYYLNLYGDQLSYIRFHVRHGFLDEACRNLQKNNCSNEMFMEEILKPCIVNGDVTVLLQTIQTIDPELVSWERYLNFSCLALKKMLLFHVLYEIRLFMKDYVSAAAVCVTLFHGKKGRCSSYEEYHHRLKYLLDAKSHYEVVQQELKTGAKSPRLNYCSPIKQQELTYYLKMIEMQIEITKHFHDNGYPFLRHDTDSGLTLFSSKSRPELISQEVNDNVIMSMVLQIMLAGNSLMEGFELALKIVHVFHVDPIGAFGRTGKLLARAKQYKSTIDLIKLIKERQVFEDEIDIETLVKELINLIASLKIRFEAQMACNRLVQAQLTAVNLGVPYVKQVLAVTEKGQSTTAKHVVYSIYCEEKELLFDNLYQLKIAVIYVGNGHCEIYIILK</sequence>
<reference evidence="8 9" key="1">
    <citation type="journal article" date="2008" name="Nature">
        <title>The Trichoplax genome and the nature of placozoans.</title>
        <authorList>
            <person name="Srivastava M."/>
            <person name="Begovic E."/>
            <person name="Chapman J."/>
            <person name="Putnam N.H."/>
            <person name="Hellsten U."/>
            <person name="Kawashima T."/>
            <person name="Kuo A."/>
            <person name="Mitros T."/>
            <person name="Salamov A."/>
            <person name="Carpenter M.L."/>
            <person name="Signorovitch A.Y."/>
            <person name="Moreno M.A."/>
            <person name="Kamm K."/>
            <person name="Grimwood J."/>
            <person name="Schmutz J."/>
            <person name="Shapiro H."/>
            <person name="Grigoriev I.V."/>
            <person name="Buss L.W."/>
            <person name="Schierwater B."/>
            <person name="Dellaporta S.L."/>
            <person name="Rokhsar D.S."/>
        </authorList>
    </citation>
    <scope>NUCLEOTIDE SEQUENCE [LARGE SCALE GENOMIC DNA]</scope>
    <source>
        <strain evidence="8 9">Grell-BS-1999</strain>
    </source>
</reference>
<keyword evidence="2" id="KW-0479">Metal-binding</keyword>
<dbReference type="EMBL" id="DS985241">
    <property type="protein sequence ID" value="EDV28816.1"/>
    <property type="molecule type" value="Genomic_DNA"/>
</dbReference>
<dbReference type="GO" id="GO:0030496">
    <property type="term" value="C:midbody"/>
    <property type="evidence" value="ECO:0000318"/>
    <property type="project" value="GO_Central"/>
</dbReference>
<keyword evidence="1" id="KW-0597">Phosphoprotein</keyword>
<feature type="region of interest" description="Disordered" evidence="6">
    <location>
        <begin position="1046"/>
        <end position="1068"/>
    </location>
</feature>
<evidence type="ECO:0000256" key="5">
    <source>
        <dbReference type="PROSITE-ProRule" id="PRU00091"/>
    </source>
</evidence>
<dbReference type="SMART" id="SM00064">
    <property type="entry name" value="FYVE"/>
    <property type="match status" value="1"/>
</dbReference>
<evidence type="ECO:0000256" key="6">
    <source>
        <dbReference type="SAM" id="MobiDB-lite"/>
    </source>
</evidence>
<feature type="domain" description="FYVE-type" evidence="7">
    <location>
        <begin position="2171"/>
        <end position="2230"/>
    </location>
</feature>
<dbReference type="InterPro" id="IPR057946">
    <property type="entry name" value="TPR_ZFYVE26"/>
</dbReference>
<dbReference type="PROSITE" id="PS50178">
    <property type="entry name" value="ZF_FYVE"/>
    <property type="match status" value="1"/>
</dbReference>
<dbReference type="InterPro" id="IPR028730">
    <property type="entry name" value="ZFYVE26"/>
</dbReference>
<keyword evidence="4" id="KW-0862">Zinc</keyword>
<evidence type="ECO:0000313" key="8">
    <source>
        <dbReference type="EMBL" id="EDV28816.1"/>
    </source>
</evidence>
<name>B3RLN5_TRIAD</name>
<dbReference type="GO" id="GO:0000281">
    <property type="term" value="P:mitotic cytokinesis"/>
    <property type="evidence" value="ECO:0007669"/>
    <property type="project" value="InterPro"/>
</dbReference>
<dbReference type="InterPro" id="IPR000306">
    <property type="entry name" value="Znf_FYVE"/>
</dbReference>
<dbReference type="FunCoup" id="B3RLN5">
    <property type="interactions" value="1485"/>
</dbReference>
<dbReference type="InterPro" id="IPR017455">
    <property type="entry name" value="Znf_FYVE-rel"/>
</dbReference>
<evidence type="ECO:0000313" key="9">
    <source>
        <dbReference type="Proteomes" id="UP000009022"/>
    </source>
</evidence>
<evidence type="ECO:0000256" key="3">
    <source>
        <dbReference type="ARBA" id="ARBA00022771"/>
    </source>
</evidence>
<organism evidence="8 9">
    <name type="scientific">Trichoplax adhaerens</name>
    <name type="common">Trichoplax reptans</name>
    <dbReference type="NCBI Taxonomy" id="10228"/>
    <lineage>
        <taxon>Eukaryota</taxon>
        <taxon>Metazoa</taxon>
        <taxon>Placozoa</taxon>
        <taxon>Uniplacotomia</taxon>
        <taxon>Trichoplacea</taxon>
        <taxon>Trichoplacidae</taxon>
        <taxon>Trichoplax</taxon>
    </lineage>
</organism>
<dbReference type="OMA" id="LQTCWPS"/>
<dbReference type="PANTHER" id="PTHR46591">
    <property type="entry name" value="ZINC FINGER FYVE DOMAIN-CONTAINING PROTEIN 26"/>
    <property type="match status" value="1"/>
</dbReference>
<dbReference type="Pfam" id="PF04784">
    <property type="entry name" value="DUF547"/>
    <property type="match status" value="1"/>
</dbReference>
<feature type="compositionally biased region" description="Basic and acidic residues" evidence="6">
    <location>
        <begin position="747"/>
        <end position="757"/>
    </location>
</feature>
<protein>
    <recommendedName>
        <fullName evidence="7">FYVE-type domain-containing protein</fullName>
    </recommendedName>
</protein>
<dbReference type="GO" id="GO:0032465">
    <property type="term" value="P:regulation of cytokinesis"/>
    <property type="evidence" value="ECO:0000318"/>
    <property type="project" value="GO_Central"/>
</dbReference>
<dbReference type="eggNOG" id="KOG1811">
    <property type="taxonomic scope" value="Eukaryota"/>
</dbReference>
<evidence type="ECO:0000256" key="1">
    <source>
        <dbReference type="ARBA" id="ARBA00022553"/>
    </source>
</evidence>